<evidence type="ECO:0000313" key="3">
    <source>
        <dbReference type="EMBL" id="KAF6102117.1"/>
    </source>
</evidence>
<accession>A0A833ZS57</accession>
<evidence type="ECO:0000256" key="2">
    <source>
        <dbReference type="SAM" id="MobiDB-lite"/>
    </source>
</evidence>
<name>A0A833ZS57_9CHIR</name>
<feature type="region of interest" description="Disordered" evidence="2">
    <location>
        <begin position="173"/>
        <end position="192"/>
    </location>
</feature>
<dbReference type="PANTHER" id="PTHR45872">
    <property type="entry name" value="RHO GUANINE NUCLEOTIDE EXCHANGE FACTOR 2, ISOFORM D"/>
    <property type="match status" value="1"/>
</dbReference>
<dbReference type="GO" id="GO:0007186">
    <property type="term" value="P:G protein-coupled receptor signaling pathway"/>
    <property type="evidence" value="ECO:0007669"/>
    <property type="project" value="TreeGrafter"/>
</dbReference>
<proteinExistence type="predicted"/>
<feature type="compositionally biased region" description="Polar residues" evidence="2">
    <location>
        <begin position="176"/>
        <end position="190"/>
    </location>
</feature>
<protein>
    <submittedName>
        <fullName evidence="3">Rho guanine nucleotide exchange factor 12</fullName>
    </submittedName>
</protein>
<reference evidence="3 4" key="1">
    <citation type="journal article" date="2020" name="Nature">
        <title>Six reference-quality genomes reveal evolution of bat adaptations.</title>
        <authorList>
            <person name="Jebb D."/>
            <person name="Huang Z."/>
            <person name="Pippel M."/>
            <person name="Hughes G.M."/>
            <person name="Lavrichenko K."/>
            <person name="Devanna P."/>
            <person name="Winkler S."/>
            <person name="Jermiin L.S."/>
            <person name="Skirmuntt E.C."/>
            <person name="Katzourakis A."/>
            <person name="Burkitt-Gray L."/>
            <person name="Ray D.A."/>
            <person name="Sullivan K.A.M."/>
            <person name="Roscito J.G."/>
            <person name="Kirilenko B.M."/>
            <person name="Davalos L.M."/>
            <person name="Corthals A.P."/>
            <person name="Power M.L."/>
            <person name="Jones G."/>
            <person name="Ransome R.D."/>
            <person name="Dechmann D.K.N."/>
            <person name="Locatelli A.G."/>
            <person name="Puechmaille S.J."/>
            <person name="Fedrigo O."/>
            <person name="Jarvis E.D."/>
            <person name="Hiller M."/>
            <person name="Vernes S.C."/>
            <person name="Myers E.W."/>
            <person name="Teeling E.C."/>
        </authorList>
    </citation>
    <scope>NUCLEOTIDE SEQUENCE [LARGE SCALE GENOMIC DNA]</scope>
    <source>
        <strain evidence="3">Bat1K_MPI-CBG_1</strain>
    </source>
</reference>
<sequence length="219" mass="23911">MLFSLHSPFISSPQAGSYVALTVQGRPPGSAQIPLSDSEVESLVIGHMSPIVTSPHSPGTSGNMERITSPVLMEEENNVVHNQKVEILRKMLRKEQERLQLLQEDYNRTPAERLLKEIQEAKKHIPQLQEQLSKATGSAQDGAVITSSKPLGDTLIVSELEADPGNGIGKIDYSSGDVSWPSSDNANSPKSGLKEKIYLEENLEKSEVIQDTVSVKSIK</sequence>
<comment type="caution">
    <text evidence="3">The sequence shown here is derived from an EMBL/GenBank/DDBJ whole genome shotgun (WGS) entry which is preliminary data.</text>
</comment>
<gene>
    <name evidence="3" type="ORF">HJG60_000928</name>
</gene>
<keyword evidence="1" id="KW-0175">Coiled coil</keyword>
<evidence type="ECO:0000256" key="1">
    <source>
        <dbReference type="SAM" id="Coils"/>
    </source>
</evidence>
<dbReference type="EMBL" id="JABVXQ010000006">
    <property type="protein sequence ID" value="KAF6102117.1"/>
    <property type="molecule type" value="Genomic_DNA"/>
</dbReference>
<dbReference type="GO" id="GO:0001664">
    <property type="term" value="F:G protein-coupled receptor binding"/>
    <property type="evidence" value="ECO:0007669"/>
    <property type="project" value="TreeGrafter"/>
</dbReference>
<dbReference type="AlphaFoldDB" id="A0A833ZS57"/>
<dbReference type="Proteomes" id="UP000664940">
    <property type="component" value="Unassembled WGS sequence"/>
</dbReference>
<organism evidence="3 4">
    <name type="scientific">Phyllostomus discolor</name>
    <name type="common">pale spear-nosed bat</name>
    <dbReference type="NCBI Taxonomy" id="89673"/>
    <lineage>
        <taxon>Eukaryota</taxon>
        <taxon>Metazoa</taxon>
        <taxon>Chordata</taxon>
        <taxon>Craniata</taxon>
        <taxon>Vertebrata</taxon>
        <taxon>Euteleostomi</taxon>
        <taxon>Mammalia</taxon>
        <taxon>Eutheria</taxon>
        <taxon>Laurasiatheria</taxon>
        <taxon>Chiroptera</taxon>
        <taxon>Yangochiroptera</taxon>
        <taxon>Phyllostomidae</taxon>
        <taxon>Phyllostominae</taxon>
        <taxon>Phyllostomus</taxon>
    </lineage>
</organism>
<dbReference type="GO" id="GO:0005085">
    <property type="term" value="F:guanyl-nucleotide exchange factor activity"/>
    <property type="evidence" value="ECO:0007669"/>
    <property type="project" value="TreeGrafter"/>
</dbReference>
<dbReference type="GO" id="GO:0005737">
    <property type="term" value="C:cytoplasm"/>
    <property type="evidence" value="ECO:0007669"/>
    <property type="project" value="TreeGrafter"/>
</dbReference>
<feature type="coiled-coil region" evidence="1">
    <location>
        <begin position="85"/>
        <end position="138"/>
    </location>
</feature>
<evidence type="ECO:0000313" key="4">
    <source>
        <dbReference type="Proteomes" id="UP000664940"/>
    </source>
</evidence>
<dbReference type="PANTHER" id="PTHR45872:SF3">
    <property type="entry name" value="RHO GUANINE NUCLEOTIDE EXCHANGE FACTOR 12"/>
    <property type="match status" value="1"/>
</dbReference>